<sequence>MPARPKFEEELIKNVSGEAKKAQRKRLGDIVVCDVARSEVMSWLIVALSVEMLLFSLFLLPISVISQNNGRVAVGSSLTATIGDSSSWLSPSGDFAFGFSPLGNNDLFLLSIWYVKIPDKTVVWYAYDGKNPMVAPRGSVLNLTANSGLVLNNPQGGEIWKS</sequence>
<gene>
    <name evidence="6" type="ORF">DVH24_029919</name>
</gene>
<keyword evidence="7" id="KW-1185">Reference proteome</keyword>
<organism evidence="6 7">
    <name type="scientific">Malus domestica</name>
    <name type="common">Apple</name>
    <name type="synonym">Pyrus malus</name>
    <dbReference type="NCBI Taxonomy" id="3750"/>
    <lineage>
        <taxon>Eukaryota</taxon>
        <taxon>Viridiplantae</taxon>
        <taxon>Streptophyta</taxon>
        <taxon>Embryophyta</taxon>
        <taxon>Tracheophyta</taxon>
        <taxon>Spermatophyta</taxon>
        <taxon>Magnoliopsida</taxon>
        <taxon>eudicotyledons</taxon>
        <taxon>Gunneridae</taxon>
        <taxon>Pentapetalae</taxon>
        <taxon>rosids</taxon>
        <taxon>fabids</taxon>
        <taxon>Rosales</taxon>
        <taxon>Rosaceae</taxon>
        <taxon>Amygdaloideae</taxon>
        <taxon>Maleae</taxon>
        <taxon>Malus</taxon>
    </lineage>
</organism>
<keyword evidence="2" id="KW-1015">Disulfide bond</keyword>
<dbReference type="SUPFAM" id="SSF51110">
    <property type="entry name" value="alpha-D-mannose-specific plant lectins"/>
    <property type="match status" value="1"/>
</dbReference>
<evidence type="ECO:0000313" key="6">
    <source>
        <dbReference type="EMBL" id="RXH75198.1"/>
    </source>
</evidence>
<dbReference type="PROSITE" id="PS50927">
    <property type="entry name" value="BULB_LECTIN"/>
    <property type="match status" value="1"/>
</dbReference>
<proteinExistence type="predicted"/>
<evidence type="ECO:0000313" key="7">
    <source>
        <dbReference type="Proteomes" id="UP000290289"/>
    </source>
</evidence>
<evidence type="ECO:0000256" key="4">
    <source>
        <dbReference type="SAM" id="Phobius"/>
    </source>
</evidence>
<keyword evidence="3" id="KW-0325">Glycoprotein</keyword>
<dbReference type="Gene3D" id="2.90.10.10">
    <property type="entry name" value="Bulb-type lectin domain"/>
    <property type="match status" value="1"/>
</dbReference>
<dbReference type="AlphaFoldDB" id="A0A498HUC6"/>
<evidence type="ECO:0000256" key="1">
    <source>
        <dbReference type="ARBA" id="ARBA00022729"/>
    </source>
</evidence>
<keyword evidence="4" id="KW-0812">Transmembrane</keyword>
<name>A0A498HUC6_MALDO</name>
<evidence type="ECO:0000256" key="2">
    <source>
        <dbReference type="ARBA" id="ARBA00023157"/>
    </source>
</evidence>
<dbReference type="EMBL" id="RDQH01000341">
    <property type="protein sequence ID" value="RXH75198.1"/>
    <property type="molecule type" value="Genomic_DNA"/>
</dbReference>
<keyword evidence="4" id="KW-1133">Transmembrane helix</keyword>
<dbReference type="PANTHER" id="PTHR47976:SF15">
    <property type="entry name" value="G-TYPE LECTIN S-RECEPTOR-LIKE SERINE_THREONINE-PROTEIN KINASE RLK1"/>
    <property type="match status" value="1"/>
</dbReference>
<keyword evidence="1" id="KW-0732">Signal</keyword>
<dbReference type="Proteomes" id="UP000290289">
    <property type="component" value="Chromosome 15"/>
</dbReference>
<protein>
    <recommendedName>
        <fullName evidence="5">Bulb-type lectin domain-containing protein</fullName>
    </recommendedName>
</protein>
<evidence type="ECO:0000259" key="5">
    <source>
        <dbReference type="PROSITE" id="PS50927"/>
    </source>
</evidence>
<evidence type="ECO:0000256" key="3">
    <source>
        <dbReference type="ARBA" id="ARBA00023180"/>
    </source>
</evidence>
<dbReference type="InterPro" id="IPR051343">
    <property type="entry name" value="G-type_lectin_kinases/EP1-like"/>
</dbReference>
<comment type="caution">
    <text evidence="6">The sequence shown here is derived from an EMBL/GenBank/DDBJ whole genome shotgun (WGS) entry which is preliminary data.</text>
</comment>
<accession>A0A498HUC6</accession>
<dbReference type="InterPro" id="IPR036426">
    <property type="entry name" value="Bulb-type_lectin_dom_sf"/>
</dbReference>
<feature type="transmembrane region" description="Helical" evidence="4">
    <location>
        <begin position="40"/>
        <end position="62"/>
    </location>
</feature>
<reference evidence="6 7" key="1">
    <citation type="submission" date="2018-10" db="EMBL/GenBank/DDBJ databases">
        <title>A high-quality apple genome assembly.</title>
        <authorList>
            <person name="Hu J."/>
        </authorList>
    </citation>
    <scope>NUCLEOTIDE SEQUENCE [LARGE SCALE GENOMIC DNA]</scope>
    <source>
        <strain evidence="7">cv. HFTH1</strain>
        <tissue evidence="6">Young leaf</tissue>
    </source>
</reference>
<feature type="domain" description="Bulb-type lectin" evidence="5">
    <location>
        <begin position="73"/>
        <end position="162"/>
    </location>
</feature>
<dbReference type="InterPro" id="IPR001480">
    <property type="entry name" value="Bulb-type_lectin_dom"/>
</dbReference>
<keyword evidence="4" id="KW-0472">Membrane</keyword>
<dbReference type="PANTHER" id="PTHR47976">
    <property type="entry name" value="G-TYPE LECTIN S-RECEPTOR-LIKE SERINE/THREONINE-PROTEIN KINASE SD2-5"/>
    <property type="match status" value="1"/>
</dbReference>